<dbReference type="SMART" id="SM00962">
    <property type="entry name" value="SRP54"/>
    <property type="match status" value="1"/>
</dbReference>
<dbReference type="GO" id="GO:0005525">
    <property type="term" value="F:GTP binding"/>
    <property type="evidence" value="ECO:0007669"/>
    <property type="project" value="UniProtKB-KW"/>
</dbReference>
<evidence type="ECO:0000256" key="3">
    <source>
        <dbReference type="ARBA" id="ARBA00022490"/>
    </source>
</evidence>
<dbReference type="InterPro" id="IPR042101">
    <property type="entry name" value="SRP54_N_sf"/>
</dbReference>
<evidence type="ECO:0000256" key="1">
    <source>
        <dbReference type="ARBA" id="ARBA00004496"/>
    </source>
</evidence>
<dbReference type="InterPro" id="IPR013822">
    <property type="entry name" value="Signal_recog_particl_SRP54_hlx"/>
</dbReference>
<evidence type="ECO:0000259" key="14">
    <source>
        <dbReference type="PROSITE" id="PS00300"/>
    </source>
</evidence>
<dbReference type="WBParaSite" id="Hba_02542">
    <property type="protein sequence ID" value="Hba_02542"/>
    <property type="gene ID" value="Hba_02542"/>
</dbReference>
<sequence>MVLADLGRKIRNAIGKLGQATIINEEELDAMLKEVCTALIESDVHIRLVKQLKDNVKRAINFDEMVGGINKRRLIQKTVFNELLKLIDPGVPPFQPTKGRPNVFMFVGLQGSGKTTTCTKMAYYYQRKGWKTCLICADTFRAGAFDQLKQNATKARIPFYALWNHIFRHPKMLVAVTRSPVIFIGTGEHIDDFEIFKPKAFVQKLLGMGDIAGLVDMVNDIGIKDNEELVSRLKHGLFTLRDMYEQFQNIMKMGPFSQIMSMIPGFGPEFMSKGNEKESVGRLKRLMTIMDSLSDTELDHPKASDLFTKEPGRVVRVARGSGSSQAEVKDLLCQYKKFADMVKKMGSIKGLFSSFNYLFVTDNLF</sequence>
<reference evidence="16" key="1">
    <citation type="submission" date="2016-11" db="UniProtKB">
        <authorList>
            <consortium name="WormBaseParasite"/>
        </authorList>
    </citation>
    <scope>IDENTIFICATION</scope>
</reference>
<dbReference type="PANTHER" id="PTHR11564:SF5">
    <property type="entry name" value="SIGNAL RECOGNITION PARTICLE SUBUNIT SRP54"/>
    <property type="match status" value="1"/>
</dbReference>
<comment type="similarity">
    <text evidence="2">Belongs to the GTP-binding SRP family. SRP54 subfamily.</text>
</comment>
<evidence type="ECO:0000256" key="4">
    <source>
        <dbReference type="ARBA" id="ARBA00022741"/>
    </source>
</evidence>
<evidence type="ECO:0000313" key="16">
    <source>
        <dbReference type="WBParaSite" id="Hba_02542"/>
    </source>
</evidence>
<name>A0A1I7WCW7_HETBA</name>
<dbReference type="PROSITE" id="PS00300">
    <property type="entry name" value="SRP54"/>
    <property type="match status" value="1"/>
</dbReference>
<dbReference type="PANTHER" id="PTHR11564">
    <property type="entry name" value="SIGNAL RECOGNITION PARTICLE 54K PROTEIN SRP54"/>
    <property type="match status" value="1"/>
</dbReference>
<dbReference type="Pfam" id="PF00448">
    <property type="entry name" value="SRP54"/>
    <property type="match status" value="2"/>
</dbReference>
<dbReference type="InterPro" id="IPR000897">
    <property type="entry name" value="SRP54_GTPase_dom"/>
</dbReference>
<evidence type="ECO:0000256" key="13">
    <source>
        <dbReference type="ARBA" id="ARBA00048157"/>
    </source>
</evidence>
<evidence type="ECO:0000256" key="5">
    <source>
        <dbReference type="ARBA" id="ARBA00022801"/>
    </source>
</evidence>
<dbReference type="GO" id="GO:0008312">
    <property type="term" value="F:7S RNA binding"/>
    <property type="evidence" value="ECO:0007669"/>
    <property type="project" value="InterPro"/>
</dbReference>
<keyword evidence="4" id="KW-0547">Nucleotide-binding</keyword>
<evidence type="ECO:0000256" key="2">
    <source>
        <dbReference type="ARBA" id="ARBA00005450"/>
    </source>
</evidence>
<evidence type="ECO:0000256" key="12">
    <source>
        <dbReference type="ARBA" id="ARBA00035672"/>
    </source>
</evidence>
<keyword evidence="3" id="KW-0963">Cytoplasm</keyword>
<dbReference type="InterPro" id="IPR022941">
    <property type="entry name" value="SRP54"/>
</dbReference>
<evidence type="ECO:0000256" key="7">
    <source>
        <dbReference type="ARBA" id="ARBA00023134"/>
    </source>
</evidence>
<keyword evidence="15" id="KW-1185">Reference proteome</keyword>
<dbReference type="Gene3D" id="1.20.120.140">
    <property type="entry name" value="Signal recognition particle SRP54, nucleotide-binding domain"/>
    <property type="match status" value="1"/>
</dbReference>
<dbReference type="GO" id="GO:0005786">
    <property type="term" value="C:signal recognition particle, endoplasmic reticulum targeting"/>
    <property type="evidence" value="ECO:0007669"/>
    <property type="project" value="UniProtKB-KW"/>
</dbReference>
<dbReference type="Gene3D" id="1.10.260.30">
    <property type="entry name" value="Signal recognition particle, SRP54 subunit, M-domain"/>
    <property type="match status" value="1"/>
</dbReference>
<dbReference type="FunFam" id="1.20.120.140:FF:000015">
    <property type="entry name" value="Signal peptide binding domain protein"/>
    <property type="match status" value="1"/>
</dbReference>
<comment type="subcellular location">
    <subcellularLocation>
        <location evidence="1">Cytoplasm</location>
    </subcellularLocation>
</comment>
<dbReference type="AlphaFoldDB" id="A0A1I7WCW7"/>
<dbReference type="SUPFAM" id="SSF47446">
    <property type="entry name" value="Signal peptide-binding domain"/>
    <property type="match status" value="1"/>
</dbReference>
<protein>
    <recommendedName>
        <fullName evidence="10">Signal recognition particle subunit SRP54</fullName>
        <ecNumber evidence="12">3.6.5.4</ecNumber>
    </recommendedName>
    <alternativeName>
        <fullName evidence="11">Signal recognition particle 54 kDa protein</fullName>
    </alternativeName>
</protein>
<dbReference type="SUPFAM" id="SSF52540">
    <property type="entry name" value="P-loop containing nucleoside triphosphate hydrolases"/>
    <property type="match status" value="1"/>
</dbReference>
<dbReference type="Gene3D" id="3.40.50.300">
    <property type="entry name" value="P-loop containing nucleotide triphosphate hydrolases"/>
    <property type="match status" value="2"/>
</dbReference>
<evidence type="ECO:0000313" key="15">
    <source>
        <dbReference type="Proteomes" id="UP000095283"/>
    </source>
</evidence>
<dbReference type="FunFam" id="1.10.260.30:FF:000002">
    <property type="entry name" value="Signal recognition particle 54 kDa protein"/>
    <property type="match status" value="1"/>
</dbReference>
<dbReference type="FunFam" id="1.20.120.140:FF:000003">
    <property type="entry name" value="Signal recognition particle 54 kDa protein"/>
    <property type="match status" value="1"/>
</dbReference>
<dbReference type="Pfam" id="PF02978">
    <property type="entry name" value="SRP_SPB"/>
    <property type="match status" value="1"/>
</dbReference>
<dbReference type="InterPro" id="IPR004125">
    <property type="entry name" value="Signal_recog_particle_SRP54_M"/>
</dbReference>
<dbReference type="GO" id="GO:0005829">
    <property type="term" value="C:cytosol"/>
    <property type="evidence" value="ECO:0007669"/>
    <property type="project" value="TreeGrafter"/>
</dbReference>
<evidence type="ECO:0000256" key="10">
    <source>
        <dbReference type="ARBA" id="ARBA00034832"/>
    </source>
</evidence>
<evidence type="ECO:0000256" key="8">
    <source>
        <dbReference type="ARBA" id="ARBA00023135"/>
    </source>
</evidence>
<keyword evidence="8" id="KW-0733">Signal recognition particle</keyword>
<keyword evidence="7" id="KW-0342">GTP-binding</keyword>
<feature type="domain" description="SRP54-type proteins GTP-binding" evidence="14">
    <location>
        <begin position="180"/>
        <end position="193"/>
    </location>
</feature>
<dbReference type="InterPro" id="IPR036891">
    <property type="entry name" value="Signal_recog_part_SRP54_M_sf"/>
</dbReference>
<dbReference type="GO" id="GO:0006616">
    <property type="term" value="P:SRP-dependent cotranslational protein targeting to membrane, translocation"/>
    <property type="evidence" value="ECO:0007669"/>
    <property type="project" value="TreeGrafter"/>
</dbReference>
<evidence type="ECO:0000256" key="11">
    <source>
        <dbReference type="ARBA" id="ARBA00034907"/>
    </source>
</evidence>
<organism evidence="15 16">
    <name type="scientific">Heterorhabditis bacteriophora</name>
    <name type="common">Entomopathogenic nematode worm</name>
    <dbReference type="NCBI Taxonomy" id="37862"/>
    <lineage>
        <taxon>Eukaryota</taxon>
        <taxon>Metazoa</taxon>
        <taxon>Ecdysozoa</taxon>
        <taxon>Nematoda</taxon>
        <taxon>Chromadorea</taxon>
        <taxon>Rhabditida</taxon>
        <taxon>Rhabditina</taxon>
        <taxon>Rhabditomorpha</taxon>
        <taxon>Strongyloidea</taxon>
        <taxon>Heterorhabditidae</taxon>
        <taxon>Heterorhabditis</taxon>
    </lineage>
</organism>
<dbReference type="SMART" id="SM00963">
    <property type="entry name" value="SRP54_N"/>
    <property type="match status" value="1"/>
</dbReference>
<keyword evidence="5" id="KW-0378">Hydrolase</keyword>
<evidence type="ECO:0000256" key="9">
    <source>
        <dbReference type="ARBA" id="ARBA00023274"/>
    </source>
</evidence>
<dbReference type="EC" id="3.6.5.4" evidence="12"/>
<dbReference type="InterPro" id="IPR027417">
    <property type="entry name" value="P-loop_NTPase"/>
</dbReference>
<proteinExistence type="inferred from homology"/>
<keyword evidence="6" id="KW-0694">RNA-binding</keyword>
<comment type="catalytic activity">
    <reaction evidence="13">
        <text>GTP + H2O = GDP + phosphate + H(+)</text>
        <dbReference type="Rhea" id="RHEA:19669"/>
        <dbReference type="ChEBI" id="CHEBI:15377"/>
        <dbReference type="ChEBI" id="CHEBI:15378"/>
        <dbReference type="ChEBI" id="CHEBI:37565"/>
        <dbReference type="ChEBI" id="CHEBI:43474"/>
        <dbReference type="ChEBI" id="CHEBI:58189"/>
        <dbReference type="EC" id="3.6.5.4"/>
    </reaction>
    <physiologicalReaction direction="left-to-right" evidence="13">
        <dbReference type="Rhea" id="RHEA:19670"/>
    </physiologicalReaction>
</comment>
<dbReference type="Pfam" id="PF02881">
    <property type="entry name" value="SRP54_N"/>
    <property type="match status" value="1"/>
</dbReference>
<dbReference type="GO" id="GO:0003924">
    <property type="term" value="F:GTPase activity"/>
    <property type="evidence" value="ECO:0007669"/>
    <property type="project" value="InterPro"/>
</dbReference>
<keyword evidence="9" id="KW-0687">Ribonucleoprotein</keyword>
<evidence type="ECO:0000256" key="6">
    <source>
        <dbReference type="ARBA" id="ARBA00022884"/>
    </source>
</evidence>
<dbReference type="GO" id="GO:0030942">
    <property type="term" value="F:endoplasmic reticulum signal peptide binding"/>
    <property type="evidence" value="ECO:0007669"/>
    <property type="project" value="TreeGrafter"/>
</dbReference>
<accession>A0A1I7WCW7</accession>
<dbReference type="Proteomes" id="UP000095283">
    <property type="component" value="Unplaced"/>
</dbReference>